<proteinExistence type="inferred from homology"/>
<dbReference type="RefSeq" id="XP_018041351.1">
    <property type="nucleotide sequence ID" value="XM_018183931.1"/>
</dbReference>
<dbReference type="GO" id="GO:0022857">
    <property type="term" value="F:transmembrane transporter activity"/>
    <property type="evidence" value="ECO:0007669"/>
    <property type="project" value="InterPro"/>
</dbReference>
<evidence type="ECO:0000256" key="2">
    <source>
        <dbReference type="ARBA" id="ARBA00007520"/>
    </source>
</evidence>
<dbReference type="OrthoDB" id="10021397at2759"/>
<feature type="domain" description="Major facilitator superfamily (MFS) profile" evidence="8">
    <location>
        <begin position="1"/>
        <end position="132"/>
    </location>
</feature>
<reference evidence="9 10" key="1">
    <citation type="submission" date="2016-05" db="EMBL/GenBank/DDBJ databases">
        <title>Comparative analysis of secretome profiles of manganese(II)-oxidizing ascomycete fungi.</title>
        <authorList>
            <consortium name="DOE Joint Genome Institute"/>
            <person name="Zeiner C.A."/>
            <person name="Purvine S.O."/>
            <person name="Zink E.M."/>
            <person name="Wu S."/>
            <person name="Pasa-Tolic L."/>
            <person name="Chaput D.L."/>
            <person name="Haridas S."/>
            <person name="Grigoriev I.V."/>
            <person name="Santelli C.M."/>
            <person name="Hansel C.M."/>
        </authorList>
    </citation>
    <scope>NUCLEOTIDE SEQUENCE [LARGE SCALE GENOMIC DNA]</scope>
    <source>
        <strain evidence="9 10">AP3s5-JAC2a</strain>
    </source>
</reference>
<dbReference type="Gene3D" id="1.20.1720.10">
    <property type="entry name" value="Multidrug resistance protein D"/>
    <property type="match status" value="1"/>
</dbReference>
<dbReference type="GeneID" id="28767417"/>
<evidence type="ECO:0000256" key="3">
    <source>
        <dbReference type="ARBA" id="ARBA00022448"/>
    </source>
</evidence>
<keyword evidence="6 7" id="KW-0472">Membrane</keyword>
<dbReference type="PROSITE" id="PS50850">
    <property type="entry name" value="MFS"/>
    <property type="match status" value="1"/>
</dbReference>
<keyword evidence="4 7" id="KW-0812">Transmembrane</keyword>
<feature type="transmembrane region" description="Helical" evidence="7">
    <location>
        <begin position="6"/>
        <end position="34"/>
    </location>
</feature>
<dbReference type="InParanoid" id="A0A177CUS2"/>
<dbReference type="Proteomes" id="UP000077069">
    <property type="component" value="Unassembled WGS sequence"/>
</dbReference>
<sequence>MQQQMAVHYCSVVSIFEGGSVISGAALTMAVLVFSRVLAGIGGSEIYVGTVNIVTFMTTPVERSKYLGYVAMAWSLGTILGPMIGGTFNDNLAMCLLYQIVFYSTSSTGLALLDTVFSTSYRVQLPETGQTA</sequence>
<dbReference type="GO" id="GO:0005886">
    <property type="term" value="C:plasma membrane"/>
    <property type="evidence" value="ECO:0007669"/>
    <property type="project" value="TreeGrafter"/>
</dbReference>
<evidence type="ECO:0000256" key="5">
    <source>
        <dbReference type="ARBA" id="ARBA00022989"/>
    </source>
</evidence>
<organism evidence="9 10">
    <name type="scientific">Paraphaeosphaeria sporulosa</name>
    <dbReference type="NCBI Taxonomy" id="1460663"/>
    <lineage>
        <taxon>Eukaryota</taxon>
        <taxon>Fungi</taxon>
        <taxon>Dikarya</taxon>
        <taxon>Ascomycota</taxon>
        <taxon>Pezizomycotina</taxon>
        <taxon>Dothideomycetes</taxon>
        <taxon>Pleosporomycetidae</taxon>
        <taxon>Pleosporales</taxon>
        <taxon>Massarineae</taxon>
        <taxon>Didymosphaeriaceae</taxon>
        <taxon>Paraphaeosphaeria</taxon>
    </lineage>
</organism>
<dbReference type="AlphaFoldDB" id="A0A177CUS2"/>
<evidence type="ECO:0000313" key="9">
    <source>
        <dbReference type="EMBL" id="OAG10986.1"/>
    </source>
</evidence>
<feature type="transmembrane region" description="Helical" evidence="7">
    <location>
        <begin position="66"/>
        <end position="84"/>
    </location>
</feature>
<evidence type="ECO:0000313" key="10">
    <source>
        <dbReference type="Proteomes" id="UP000077069"/>
    </source>
</evidence>
<evidence type="ECO:0000256" key="7">
    <source>
        <dbReference type="SAM" id="Phobius"/>
    </source>
</evidence>
<keyword evidence="3" id="KW-0813">Transport</keyword>
<protein>
    <recommendedName>
        <fullName evidence="8">Major facilitator superfamily (MFS) profile domain-containing protein</fullName>
    </recommendedName>
</protein>
<dbReference type="PANTHER" id="PTHR23501">
    <property type="entry name" value="MAJOR FACILITATOR SUPERFAMILY"/>
    <property type="match status" value="1"/>
</dbReference>
<accession>A0A177CUS2</accession>
<gene>
    <name evidence="9" type="ORF">CC84DRAFT_1238242</name>
</gene>
<comment type="subcellular location">
    <subcellularLocation>
        <location evidence="1">Membrane</location>
        <topology evidence="1">Multi-pass membrane protein</topology>
    </subcellularLocation>
</comment>
<dbReference type="InterPro" id="IPR036259">
    <property type="entry name" value="MFS_trans_sf"/>
</dbReference>
<keyword evidence="5 7" id="KW-1133">Transmembrane helix</keyword>
<keyword evidence="10" id="KW-1185">Reference proteome</keyword>
<comment type="similarity">
    <text evidence="2">Belongs to the major facilitator superfamily. TCR/Tet family.</text>
</comment>
<dbReference type="PANTHER" id="PTHR23501:SF12">
    <property type="entry name" value="MAJOR FACILITATOR SUPERFAMILY (MFS) PROFILE DOMAIN-CONTAINING PROTEIN-RELATED"/>
    <property type="match status" value="1"/>
</dbReference>
<evidence type="ECO:0000256" key="6">
    <source>
        <dbReference type="ARBA" id="ARBA00023136"/>
    </source>
</evidence>
<dbReference type="Pfam" id="PF07690">
    <property type="entry name" value="MFS_1"/>
    <property type="match status" value="1"/>
</dbReference>
<dbReference type="InterPro" id="IPR020846">
    <property type="entry name" value="MFS_dom"/>
</dbReference>
<evidence type="ECO:0000256" key="1">
    <source>
        <dbReference type="ARBA" id="ARBA00004141"/>
    </source>
</evidence>
<evidence type="ECO:0000256" key="4">
    <source>
        <dbReference type="ARBA" id="ARBA00022692"/>
    </source>
</evidence>
<dbReference type="EMBL" id="KV441549">
    <property type="protein sequence ID" value="OAG10986.1"/>
    <property type="molecule type" value="Genomic_DNA"/>
</dbReference>
<name>A0A177CUS2_9PLEO</name>
<evidence type="ECO:0000259" key="8">
    <source>
        <dbReference type="PROSITE" id="PS50850"/>
    </source>
</evidence>
<dbReference type="SUPFAM" id="SSF103473">
    <property type="entry name" value="MFS general substrate transporter"/>
    <property type="match status" value="1"/>
</dbReference>
<feature type="transmembrane region" description="Helical" evidence="7">
    <location>
        <begin position="96"/>
        <end position="117"/>
    </location>
</feature>
<dbReference type="InterPro" id="IPR011701">
    <property type="entry name" value="MFS"/>
</dbReference>